<dbReference type="EMBL" id="FLQU01000592">
    <property type="protein sequence ID" value="SBS87706.1"/>
    <property type="molecule type" value="Genomic_DNA"/>
</dbReference>
<dbReference type="EMBL" id="FLQV01000749">
    <property type="protein sequence ID" value="SBS97756.1"/>
    <property type="molecule type" value="Genomic_DNA"/>
</dbReference>
<sequence length="264" mass="30031">MLPSALTFCLKHTHVCLCRPEDPPLKRMFLPFSVRSTCAILIRTKKECEAEKADLSKQYYNSMSVGRRSFSPLQQCLTAYNRRNVKNWKKGIHLLFLPLRGFTTAKKVCTCSHANWTIRTCSYVDLFTFRKRTVSSYANDETEGKDRSEDHTDEDSDKLLLNENSEEEENEVELVLEVEEKGSINNIEPGNSNGGTLNAPVKTRKKSKYDSDVVIIYDDTADFPGSMFTSHLSEEEIDQVNSGGSGFACDDYSSKIIYDMKKKK</sequence>
<feature type="compositionally biased region" description="Polar residues" evidence="1">
    <location>
        <begin position="184"/>
        <end position="196"/>
    </location>
</feature>
<reference evidence="4 5" key="2">
    <citation type="submission" date="2016-05" db="EMBL/GenBank/DDBJ databases">
        <authorList>
            <person name="Naeem Raeece"/>
        </authorList>
    </citation>
    <scope>NUCLEOTIDE SEQUENCE [LARGE SCALE GENOMIC DNA]</scope>
</reference>
<evidence type="ECO:0000313" key="2">
    <source>
        <dbReference type="EMBL" id="SBS87706.1"/>
    </source>
</evidence>
<evidence type="ECO:0000256" key="1">
    <source>
        <dbReference type="SAM" id="MobiDB-lite"/>
    </source>
</evidence>
<dbReference type="Proteomes" id="UP000078560">
    <property type="component" value="Unassembled WGS sequence"/>
</dbReference>
<name>A0A1A8W459_PLAOA</name>
<accession>A0A1A8W459</accession>
<evidence type="ECO:0000313" key="4">
    <source>
        <dbReference type="Proteomes" id="UP000078546"/>
    </source>
</evidence>
<organism evidence="2 5">
    <name type="scientific">Plasmodium ovale curtisi</name>
    <dbReference type="NCBI Taxonomy" id="864141"/>
    <lineage>
        <taxon>Eukaryota</taxon>
        <taxon>Sar</taxon>
        <taxon>Alveolata</taxon>
        <taxon>Apicomplexa</taxon>
        <taxon>Aconoidasida</taxon>
        <taxon>Haemosporida</taxon>
        <taxon>Plasmodiidae</taxon>
        <taxon>Plasmodium</taxon>
        <taxon>Plasmodium (Plasmodium)</taxon>
    </lineage>
</organism>
<feature type="region of interest" description="Disordered" evidence="1">
    <location>
        <begin position="184"/>
        <end position="203"/>
    </location>
</feature>
<protein>
    <submittedName>
        <fullName evidence="2">Uncharacterized protein</fullName>
    </submittedName>
</protein>
<reference evidence="2" key="1">
    <citation type="submission" date="2016-05" db="EMBL/GenBank/DDBJ databases">
        <authorList>
            <person name="Lavstsen T."/>
            <person name="Jespersen J.S."/>
        </authorList>
    </citation>
    <scope>NUCLEOTIDE SEQUENCE [LARGE SCALE GENOMIC DNA]</scope>
</reference>
<evidence type="ECO:0000313" key="5">
    <source>
        <dbReference type="Proteomes" id="UP000078560"/>
    </source>
</evidence>
<feature type="region of interest" description="Disordered" evidence="1">
    <location>
        <begin position="138"/>
        <end position="170"/>
    </location>
</feature>
<dbReference type="AlphaFoldDB" id="A0A1A8W459"/>
<dbReference type="Proteomes" id="UP000078546">
    <property type="component" value="Unassembled WGS sequence"/>
</dbReference>
<evidence type="ECO:0000313" key="3">
    <source>
        <dbReference type="EMBL" id="SBS97756.1"/>
    </source>
</evidence>
<gene>
    <name evidence="3" type="ORF">POVCU1_040710</name>
    <name evidence="2" type="ORF">POVCU2_0044050</name>
</gene>
<proteinExistence type="predicted"/>